<dbReference type="PANTHER" id="PTHR24243">
    <property type="entry name" value="G-PROTEIN COUPLED RECEPTOR"/>
    <property type="match status" value="1"/>
</dbReference>
<feature type="domain" description="G-protein coupled receptors family 1 profile" evidence="9">
    <location>
        <begin position="54"/>
        <end position="335"/>
    </location>
</feature>
<dbReference type="Proteomes" id="UP000694845">
    <property type="component" value="Unplaced"/>
</dbReference>
<evidence type="ECO:0000256" key="6">
    <source>
        <dbReference type="ARBA" id="ARBA00023170"/>
    </source>
</evidence>
<keyword evidence="2 8" id="KW-0812">Transmembrane</keyword>
<evidence type="ECO:0000256" key="1">
    <source>
        <dbReference type="ARBA" id="ARBA00004141"/>
    </source>
</evidence>
<keyword evidence="3 8" id="KW-1133">Transmembrane helix</keyword>
<dbReference type="GO" id="GO:0005886">
    <property type="term" value="C:plasma membrane"/>
    <property type="evidence" value="ECO:0007669"/>
    <property type="project" value="TreeGrafter"/>
</dbReference>
<dbReference type="RefSeq" id="XP_022084413.1">
    <property type="nucleotide sequence ID" value="XM_022228721.1"/>
</dbReference>
<dbReference type="PRINTS" id="PR00237">
    <property type="entry name" value="GPCRRHODOPSN"/>
</dbReference>
<feature type="transmembrane region" description="Helical" evidence="8">
    <location>
        <begin position="272"/>
        <end position="290"/>
    </location>
</feature>
<dbReference type="InterPro" id="IPR000276">
    <property type="entry name" value="GPCR_Rhodpsn"/>
</dbReference>
<name>A0A8B7XU84_ACAPL</name>
<dbReference type="KEGG" id="aplc:110975869"/>
<dbReference type="AlphaFoldDB" id="A0A8B7XU84"/>
<keyword evidence="5 8" id="KW-0472">Membrane</keyword>
<dbReference type="Pfam" id="PF00001">
    <property type="entry name" value="7tm_1"/>
    <property type="match status" value="1"/>
</dbReference>
<dbReference type="CDD" id="cd00637">
    <property type="entry name" value="7tm_classA_rhodopsin-like"/>
    <property type="match status" value="1"/>
</dbReference>
<dbReference type="PANTHER" id="PTHR24243:SF208">
    <property type="entry name" value="PYROKININ-1 RECEPTOR"/>
    <property type="match status" value="1"/>
</dbReference>
<gene>
    <name evidence="11" type="primary">LOC110975869</name>
</gene>
<dbReference type="OrthoDB" id="10036964at2759"/>
<evidence type="ECO:0000256" key="7">
    <source>
        <dbReference type="ARBA" id="ARBA00023224"/>
    </source>
</evidence>
<evidence type="ECO:0000256" key="3">
    <source>
        <dbReference type="ARBA" id="ARBA00022989"/>
    </source>
</evidence>
<evidence type="ECO:0000259" key="9">
    <source>
        <dbReference type="PROSITE" id="PS50262"/>
    </source>
</evidence>
<dbReference type="PROSITE" id="PS50262">
    <property type="entry name" value="G_PROTEIN_RECEP_F1_2"/>
    <property type="match status" value="1"/>
</dbReference>
<feature type="transmembrane region" description="Helical" evidence="8">
    <location>
        <begin position="223"/>
        <end position="240"/>
    </location>
</feature>
<proteinExistence type="predicted"/>
<keyword evidence="7" id="KW-0807">Transducer</keyword>
<feature type="transmembrane region" description="Helical" evidence="8">
    <location>
        <begin position="75"/>
        <end position="96"/>
    </location>
</feature>
<dbReference type="OMA" id="WPETEAF"/>
<feature type="transmembrane region" description="Helical" evidence="8">
    <location>
        <begin position="116"/>
        <end position="142"/>
    </location>
</feature>
<evidence type="ECO:0000313" key="10">
    <source>
        <dbReference type="Proteomes" id="UP000694845"/>
    </source>
</evidence>
<evidence type="ECO:0000256" key="2">
    <source>
        <dbReference type="ARBA" id="ARBA00022692"/>
    </source>
</evidence>
<protein>
    <submittedName>
        <fullName evidence="11">Thyrotropin-releasing hormone receptor-like</fullName>
    </submittedName>
</protein>
<feature type="transmembrane region" description="Helical" evidence="8">
    <location>
        <begin position="38"/>
        <end position="63"/>
    </location>
</feature>
<dbReference type="GeneID" id="110975869"/>
<keyword evidence="10" id="KW-1185">Reference proteome</keyword>
<keyword evidence="6" id="KW-0675">Receptor</keyword>
<organism evidence="10 11">
    <name type="scientific">Acanthaster planci</name>
    <name type="common">Crown-of-thorns starfish</name>
    <dbReference type="NCBI Taxonomy" id="133434"/>
    <lineage>
        <taxon>Eukaryota</taxon>
        <taxon>Metazoa</taxon>
        <taxon>Echinodermata</taxon>
        <taxon>Eleutherozoa</taxon>
        <taxon>Asterozoa</taxon>
        <taxon>Asteroidea</taxon>
        <taxon>Valvatacea</taxon>
        <taxon>Valvatida</taxon>
        <taxon>Acanthasteridae</taxon>
        <taxon>Acanthaster</taxon>
    </lineage>
</organism>
<dbReference type="SUPFAM" id="SSF81321">
    <property type="entry name" value="Family A G protein-coupled receptor-like"/>
    <property type="match status" value="1"/>
</dbReference>
<evidence type="ECO:0000256" key="4">
    <source>
        <dbReference type="ARBA" id="ARBA00023040"/>
    </source>
</evidence>
<dbReference type="GO" id="GO:0004930">
    <property type="term" value="F:G protein-coupled receptor activity"/>
    <property type="evidence" value="ECO:0007669"/>
    <property type="project" value="UniProtKB-KW"/>
</dbReference>
<reference evidence="11" key="1">
    <citation type="submission" date="2025-08" db="UniProtKB">
        <authorList>
            <consortium name="RefSeq"/>
        </authorList>
    </citation>
    <scope>IDENTIFICATION</scope>
</reference>
<comment type="subcellular location">
    <subcellularLocation>
        <location evidence="1">Membrane</location>
        <topology evidence="1">Multi-pass membrane protein</topology>
    </subcellularLocation>
</comment>
<dbReference type="Gene3D" id="1.20.1070.10">
    <property type="entry name" value="Rhodopsin 7-helix transmembrane proteins"/>
    <property type="match status" value="1"/>
</dbReference>
<dbReference type="InterPro" id="IPR017452">
    <property type="entry name" value="GPCR_Rhodpsn_7TM"/>
</dbReference>
<feature type="transmembrane region" description="Helical" evidence="8">
    <location>
        <begin position="162"/>
        <end position="181"/>
    </location>
</feature>
<keyword evidence="4" id="KW-0297">G-protein coupled receptor</keyword>
<evidence type="ECO:0000256" key="5">
    <source>
        <dbReference type="ARBA" id="ARBA00023136"/>
    </source>
</evidence>
<sequence>MGIAVSNIAESCTPNNTLDLSSDEELAGELSYTNADRIIITIVNPCILAVGLLGNLAFLFVMLRVRRMWTVTNIYLTNLAVADTSFLVIGVSEKIARYRASPVSGDQGIFGPGGCIVVYVLLDVAYCVGLCLVTLVTVEKYYAICRPVQHRLIGGKKRTKRLVLAVWLMAWIFGLGLLPTWSNFVAVCAAWPETEAFADHPLVVGSCLPEAVWLVDFHNGLQAVPFFVSLVVNAVLYILIIKRLNTRVGAVNNENSIGQQRKNLRQRVRNQVTRMLIINGSIFFAFMAPFQCSSFAFVISNSTGNYVLNNEQVTKLLWVTRTLLYLNPAINPYIYVITNPKYRQAYVQAFTFRSKNRRVPSTTMVDEMSTYVP</sequence>
<accession>A0A8B7XU84</accession>
<evidence type="ECO:0000256" key="8">
    <source>
        <dbReference type="SAM" id="Phobius"/>
    </source>
</evidence>
<evidence type="ECO:0000313" key="11">
    <source>
        <dbReference type="RefSeq" id="XP_022084413.1"/>
    </source>
</evidence>